<sequence length="385" mass="44887">MHDMEMWQHFLEEDVIPQRNAQIRALHHYYVKNKALIAAEFTALFDRFCQAVLARQQEGLLQKCAYIHISLLRTSLNEGHPVYMLEASDRETDGKVGLTPFRYEAGWIYGFAEAWDLGCEERRKRYMNRIERHSFEVWMKEQLYPFHVYMVHAARYAMDAIRELASFQEIKKDDSFEVRVGEYRDREVSESVYCVKERQRTSITCKGWLENKLDQDYIYEHIAGVNLMRGQYEGIDVNYTRFEEVTLTGSSLASSRMLGTRFERCVCDQADFLDCLLYDADFRHCDLTYARFDGVLGNRDYVAEAHGLVFGMNGVQFQGADLTYASFRGAKIAADFTGAELLEVDFTGADLTGSRMLERDSLRVELTEEQRQMICWVKEPLHEHA</sequence>
<dbReference type="RefSeq" id="WP_099518589.1">
    <property type="nucleotide sequence ID" value="NZ_CP016808.1"/>
</dbReference>
<evidence type="ECO:0000313" key="1">
    <source>
        <dbReference type="EMBL" id="ANY67386.1"/>
    </source>
</evidence>
<gene>
    <name evidence="1" type="ORF">BBD42_13550</name>
</gene>
<dbReference type="SUPFAM" id="SSF141571">
    <property type="entry name" value="Pentapeptide repeat-like"/>
    <property type="match status" value="1"/>
</dbReference>
<dbReference type="Gene3D" id="2.160.20.80">
    <property type="entry name" value="E3 ubiquitin-protein ligase SopA"/>
    <property type="match status" value="1"/>
</dbReference>
<protein>
    <recommendedName>
        <fullName evidence="2">Pentapeptide repeat-containing protein</fullName>
    </recommendedName>
</protein>
<name>A0A1B2DI71_9BACL</name>
<dbReference type="PANTHER" id="PTHR14136">
    <property type="entry name" value="BTB_POZ DOMAIN-CONTAINING PROTEIN KCTD9"/>
    <property type="match status" value="1"/>
</dbReference>
<dbReference type="PANTHER" id="PTHR14136:SF17">
    <property type="entry name" value="BTB_POZ DOMAIN-CONTAINING PROTEIN KCTD9"/>
    <property type="match status" value="1"/>
</dbReference>
<evidence type="ECO:0008006" key="2">
    <source>
        <dbReference type="Google" id="ProtNLM"/>
    </source>
</evidence>
<accession>A0A1B2DI71</accession>
<reference evidence="1" key="1">
    <citation type="submission" date="2016-08" db="EMBL/GenBank/DDBJ databases">
        <title>Complete Genome Seqeunce of Paenibacillus sp. BIHB 4019 from tea rhizoplane.</title>
        <authorList>
            <person name="Thakur R."/>
            <person name="Swarnkar M.K."/>
            <person name="Gulati A."/>
        </authorList>
    </citation>
    <scope>NUCLEOTIDE SEQUENCE [LARGE SCALE GENOMIC DNA]</scope>
    <source>
        <strain evidence="1">BIHB4019</strain>
    </source>
</reference>
<dbReference type="InterPro" id="IPR001646">
    <property type="entry name" value="5peptide_repeat"/>
</dbReference>
<dbReference type="AlphaFoldDB" id="A0A1B2DI71"/>
<dbReference type="Pfam" id="PF00805">
    <property type="entry name" value="Pentapeptide"/>
    <property type="match status" value="1"/>
</dbReference>
<proteinExistence type="predicted"/>
<organism evidence="1">
    <name type="scientific">Paenibacillus sp. BIHB 4019</name>
    <dbReference type="NCBI Taxonomy" id="1870819"/>
    <lineage>
        <taxon>Bacteria</taxon>
        <taxon>Bacillati</taxon>
        <taxon>Bacillota</taxon>
        <taxon>Bacilli</taxon>
        <taxon>Bacillales</taxon>
        <taxon>Paenibacillaceae</taxon>
        <taxon>Paenibacillus</taxon>
    </lineage>
</organism>
<dbReference type="InterPro" id="IPR051082">
    <property type="entry name" value="Pentapeptide-BTB/POZ_domain"/>
</dbReference>
<dbReference type="EMBL" id="CP016808">
    <property type="protein sequence ID" value="ANY67386.1"/>
    <property type="molecule type" value="Genomic_DNA"/>
</dbReference>